<protein>
    <submittedName>
        <fullName evidence="1">Uncharacterized protein</fullName>
    </submittedName>
</protein>
<name>A0A1H8PPW3_9BACL</name>
<dbReference type="AlphaFoldDB" id="A0A1H8PPW3"/>
<accession>A0A1H8PPW3</accession>
<proteinExistence type="predicted"/>
<dbReference type="Proteomes" id="UP000198809">
    <property type="component" value="Unassembled WGS sequence"/>
</dbReference>
<evidence type="ECO:0000313" key="2">
    <source>
        <dbReference type="Proteomes" id="UP000198809"/>
    </source>
</evidence>
<organism evidence="1 2">
    <name type="scientific">Paenibacillus sophorae</name>
    <dbReference type="NCBI Taxonomy" id="1333845"/>
    <lineage>
        <taxon>Bacteria</taxon>
        <taxon>Bacillati</taxon>
        <taxon>Bacillota</taxon>
        <taxon>Bacilli</taxon>
        <taxon>Bacillales</taxon>
        <taxon>Paenibacillaceae</taxon>
        <taxon>Paenibacillus</taxon>
    </lineage>
</organism>
<reference evidence="1 2" key="1">
    <citation type="submission" date="2016-10" db="EMBL/GenBank/DDBJ databases">
        <authorList>
            <person name="de Groot N.N."/>
        </authorList>
    </citation>
    <scope>NUCLEOTIDE SEQUENCE [LARGE SCALE GENOMIC DNA]</scope>
    <source>
        <strain evidence="1 2">CGMCC 1.10238</strain>
    </source>
</reference>
<dbReference type="STRING" id="1333845.SAMN04487895_107289"/>
<dbReference type="EMBL" id="FODH01000007">
    <property type="protein sequence ID" value="SEO43816.1"/>
    <property type="molecule type" value="Genomic_DNA"/>
</dbReference>
<sequence length="123" mass="13196">MKNAGNARMRVLVGIPKMPAMNCKLHAVTAPVPRRGFEFNGVAGNRQVSWLPSVLPAPSQEPLPALQVALGRKMPPVSSSEGRASGYSGGTAADSHRASLLSWASCQRARHLISLYFVVAYLR</sequence>
<gene>
    <name evidence="1" type="ORF">SAMN04487895_107289</name>
</gene>
<evidence type="ECO:0000313" key="1">
    <source>
        <dbReference type="EMBL" id="SEO43816.1"/>
    </source>
</evidence>